<reference evidence="4" key="1">
    <citation type="submission" date="2020-01" db="EMBL/GenBank/DDBJ databases">
        <authorList>
            <person name="Meier V. D."/>
            <person name="Meier V D."/>
        </authorList>
    </citation>
    <scope>NUCLEOTIDE SEQUENCE</scope>
    <source>
        <strain evidence="4">HLG_WM_MAG_08</strain>
    </source>
</reference>
<gene>
    <name evidence="4" type="ORF">HELGO_WM39988</name>
</gene>
<dbReference type="AlphaFoldDB" id="A0A6S6SRI0"/>
<proteinExistence type="inferred from homology"/>
<feature type="signal peptide" evidence="2">
    <location>
        <begin position="1"/>
        <end position="29"/>
    </location>
</feature>
<feature type="chain" id="PRO_5027991439" evidence="2">
    <location>
        <begin position="30"/>
        <end position="195"/>
    </location>
</feature>
<dbReference type="Gene3D" id="1.10.530.10">
    <property type="match status" value="1"/>
</dbReference>
<dbReference type="Pfam" id="PF01464">
    <property type="entry name" value="SLT"/>
    <property type="match status" value="1"/>
</dbReference>
<dbReference type="PANTHER" id="PTHR37423:SF2">
    <property type="entry name" value="MEMBRANE-BOUND LYTIC MUREIN TRANSGLYCOSYLASE C"/>
    <property type="match status" value="1"/>
</dbReference>
<name>A0A6S6SRI0_9GAMM</name>
<feature type="non-terminal residue" evidence="4">
    <location>
        <position position="195"/>
    </location>
</feature>
<keyword evidence="4" id="KW-0378">Hydrolase</keyword>
<dbReference type="PROSITE" id="PS51257">
    <property type="entry name" value="PROKAR_LIPOPROTEIN"/>
    <property type="match status" value="1"/>
</dbReference>
<sequence length="195" mass="21952">MNMWIKRTASFVLAVMTVVAFSYSATASAAGCQVLSKKTLERKAKLYKKTIRSASSKYGVNEDLIKAVITVESCFRRKARGLAGEKGLMQLMPATARRFNVRRGYNSWENVHGGTKYLSYLFKRYRGDARRAVAAYNAGEGNVKPGRRIRNIGYVNKVMRAYNKLSSGKNRKIFNSGKAYKLKKTALKKRTGNKK</sequence>
<dbReference type="InterPro" id="IPR008258">
    <property type="entry name" value="Transglycosylase_SLT_dom_1"/>
</dbReference>
<evidence type="ECO:0000256" key="1">
    <source>
        <dbReference type="ARBA" id="ARBA00007734"/>
    </source>
</evidence>
<dbReference type="SUPFAM" id="SSF53955">
    <property type="entry name" value="Lysozyme-like"/>
    <property type="match status" value="1"/>
</dbReference>
<accession>A0A6S6SRI0</accession>
<dbReference type="CDD" id="cd00254">
    <property type="entry name" value="LT-like"/>
    <property type="match status" value="1"/>
</dbReference>
<dbReference type="GO" id="GO:0016798">
    <property type="term" value="F:hydrolase activity, acting on glycosyl bonds"/>
    <property type="evidence" value="ECO:0007669"/>
    <property type="project" value="UniProtKB-KW"/>
</dbReference>
<keyword evidence="4" id="KW-0326">Glycosidase</keyword>
<protein>
    <submittedName>
        <fullName evidence="4">Membrane-bound lytic murein transglycosylase D (EC)</fullName>
        <ecNumber evidence="4">3.2.1.-</ecNumber>
    </submittedName>
</protein>
<evidence type="ECO:0000313" key="4">
    <source>
        <dbReference type="EMBL" id="CAA6813049.1"/>
    </source>
</evidence>
<organism evidence="4">
    <name type="scientific">uncultured Thiotrichaceae bacterium</name>
    <dbReference type="NCBI Taxonomy" id="298394"/>
    <lineage>
        <taxon>Bacteria</taxon>
        <taxon>Pseudomonadati</taxon>
        <taxon>Pseudomonadota</taxon>
        <taxon>Gammaproteobacteria</taxon>
        <taxon>Thiotrichales</taxon>
        <taxon>Thiotrichaceae</taxon>
        <taxon>environmental samples</taxon>
    </lineage>
</organism>
<dbReference type="PANTHER" id="PTHR37423">
    <property type="entry name" value="SOLUBLE LYTIC MUREIN TRANSGLYCOSYLASE-RELATED"/>
    <property type="match status" value="1"/>
</dbReference>
<comment type="similarity">
    <text evidence="1">Belongs to the transglycosylase Slt family.</text>
</comment>
<keyword evidence="2" id="KW-0732">Signal</keyword>
<evidence type="ECO:0000259" key="3">
    <source>
        <dbReference type="Pfam" id="PF01464"/>
    </source>
</evidence>
<dbReference type="InterPro" id="IPR023346">
    <property type="entry name" value="Lysozyme-like_dom_sf"/>
</dbReference>
<evidence type="ECO:0000256" key="2">
    <source>
        <dbReference type="SAM" id="SignalP"/>
    </source>
</evidence>
<dbReference type="EC" id="3.2.1.-" evidence="4"/>
<dbReference type="EMBL" id="CACVAV010000210">
    <property type="protein sequence ID" value="CAA6813049.1"/>
    <property type="molecule type" value="Genomic_DNA"/>
</dbReference>
<feature type="domain" description="Transglycosylase SLT" evidence="3">
    <location>
        <begin position="50"/>
        <end position="144"/>
    </location>
</feature>